<proteinExistence type="predicted"/>
<keyword evidence="2" id="KW-0732">Signal</keyword>
<sequence>MRSGLFSLLVLVLGLGALLASGRRLTNAQQLARGLPPNPPVRRYDPTRRRTLAPRVSGTASDPSKFKVTSSTTTYHASFDSNSVFALGTDRNAADDFILPASSASTPVTVQSIAGTATVPSFVTLTNLPGSSLWSLGESSTSDNGSPQTTTSYPTSIFTYTSTMGPFQIVNPYSNGGTATFFAYRVVSSGEIGLYDSVIDNSSLYEPVTLAWD</sequence>
<feature type="compositionally biased region" description="Polar residues" evidence="1">
    <location>
        <begin position="58"/>
        <end position="67"/>
    </location>
</feature>
<reference evidence="3 4" key="1">
    <citation type="submission" date="2018-11" db="EMBL/GenBank/DDBJ databases">
        <title>Genome sequence of Saitozyma podzolica DSM 27192.</title>
        <authorList>
            <person name="Aliyu H."/>
            <person name="Gorte O."/>
            <person name="Ochsenreither K."/>
        </authorList>
    </citation>
    <scope>NUCLEOTIDE SEQUENCE [LARGE SCALE GENOMIC DNA]</scope>
    <source>
        <strain evidence="3 4">DSM 27192</strain>
    </source>
</reference>
<feature type="chain" id="PRO_5019352158" evidence="2">
    <location>
        <begin position="23"/>
        <end position="213"/>
    </location>
</feature>
<protein>
    <submittedName>
        <fullName evidence="3">Uncharacterized protein</fullName>
    </submittedName>
</protein>
<organism evidence="3 4">
    <name type="scientific">Saitozyma podzolica</name>
    <dbReference type="NCBI Taxonomy" id="1890683"/>
    <lineage>
        <taxon>Eukaryota</taxon>
        <taxon>Fungi</taxon>
        <taxon>Dikarya</taxon>
        <taxon>Basidiomycota</taxon>
        <taxon>Agaricomycotina</taxon>
        <taxon>Tremellomycetes</taxon>
        <taxon>Tremellales</taxon>
        <taxon>Trimorphomycetaceae</taxon>
        <taxon>Saitozyma</taxon>
    </lineage>
</organism>
<evidence type="ECO:0000313" key="4">
    <source>
        <dbReference type="Proteomes" id="UP000279259"/>
    </source>
</evidence>
<feature type="signal peptide" evidence="2">
    <location>
        <begin position="1"/>
        <end position="22"/>
    </location>
</feature>
<dbReference type="EMBL" id="RSCD01000017">
    <property type="protein sequence ID" value="RSH87392.1"/>
    <property type="molecule type" value="Genomic_DNA"/>
</dbReference>
<dbReference type="Proteomes" id="UP000279259">
    <property type="component" value="Unassembled WGS sequence"/>
</dbReference>
<keyword evidence="4" id="KW-1185">Reference proteome</keyword>
<comment type="caution">
    <text evidence="3">The sequence shown here is derived from an EMBL/GenBank/DDBJ whole genome shotgun (WGS) entry which is preliminary data.</text>
</comment>
<evidence type="ECO:0000256" key="2">
    <source>
        <dbReference type="SAM" id="SignalP"/>
    </source>
</evidence>
<dbReference type="OrthoDB" id="4225815at2759"/>
<feature type="region of interest" description="Disordered" evidence="1">
    <location>
        <begin position="31"/>
        <end position="67"/>
    </location>
</feature>
<evidence type="ECO:0000256" key="1">
    <source>
        <dbReference type="SAM" id="MobiDB-lite"/>
    </source>
</evidence>
<accession>A0A427Y8E4</accession>
<name>A0A427Y8E4_9TREE</name>
<dbReference type="AlphaFoldDB" id="A0A427Y8E4"/>
<evidence type="ECO:0000313" key="3">
    <source>
        <dbReference type="EMBL" id="RSH87392.1"/>
    </source>
</evidence>
<gene>
    <name evidence="3" type="ORF">EHS25_003302</name>
</gene>